<evidence type="ECO:0000313" key="3">
    <source>
        <dbReference type="EMBL" id="MCW9713075.1"/>
    </source>
</evidence>
<evidence type="ECO:0000259" key="1">
    <source>
        <dbReference type="Pfam" id="PF00534"/>
    </source>
</evidence>
<gene>
    <name evidence="3" type="ORF">LQ318_09185</name>
</gene>
<dbReference type="Proteomes" id="UP001207337">
    <property type="component" value="Unassembled WGS sequence"/>
</dbReference>
<keyword evidence="4" id="KW-1185">Reference proteome</keyword>
<name>A0ABT3PZ09_9BACT</name>
<proteinExistence type="predicted"/>
<accession>A0ABT3PZ09</accession>
<feature type="domain" description="Glycosyltransferase subfamily 4-like N-terminal" evidence="2">
    <location>
        <begin position="4"/>
        <end position="150"/>
    </location>
</feature>
<dbReference type="PANTHER" id="PTHR12526">
    <property type="entry name" value="GLYCOSYLTRANSFERASE"/>
    <property type="match status" value="1"/>
</dbReference>
<comment type="caution">
    <text evidence="3">The sequence shown here is derived from an EMBL/GenBank/DDBJ whole genome shotgun (WGS) entry which is preliminary data.</text>
</comment>
<dbReference type="RefSeq" id="WP_265789530.1">
    <property type="nucleotide sequence ID" value="NZ_BAABRS010000002.1"/>
</dbReference>
<organism evidence="3 4">
    <name type="scientific">Fodinibius salicampi</name>
    <dbReference type="NCBI Taxonomy" id="1920655"/>
    <lineage>
        <taxon>Bacteria</taxon>
        <taxon>Pseudomonadati</taxon>
        <taxon>Balneolota</taxon>
        <taxon>Balneolia</taxon>
        <taxon>Balneolales</taxon>
        <taxon>Balneolaceae</taxon>
        <taxon>Fodinibius</taxon>
    </lineage>
</organism>
<dbReference type="EMBL" id="JAJNDC010000002">
    <property type="protein sequence ID" value="MCW9713075.1"/>
    <property type="molecule type" value="Genomic_DNA"/>
</dbReference>
<dbReference type="SUPFAM" id="SSF53756">
    <property type="entry name" value="UDP-Glycosyltransferase/glycogen phosphorylase"/>
    <property type="match status" value="1"/>
</dbReference>
<dbReference type="CDD" id="cd03808">
    <property type="entry name" value="GT4_CapM-like"/>
    <property type="match status" value="1"/>
</dbReference>
<reference evidence="3 4" key="1">
    <citation type="submission" date="2021-11" db="EMBL/GenBank/DDBJ databases">
        <title>Aliifidinibius sp. nov., a new bacterium isolated from saline soil.</title>
        <authorList>
            <person name="Galisteo C."/>
            <person name="De La Haba R."/>
            <person name="Sanchez-Porro C."/>
            <person name="Ventosa A."/>
        </authorList>
    </citation>
    <scope>NUCLEOTIDE SEQUENCE [LARGE SCALE GENOMIC DNA]</scope>
    <source>
        <strain evidence="3 4">KACC 190600</strain>
    </source>
</reference>
<dbReference type="Pfam" id="PF00534">
    <property type="entry name" value="Glycos_transf_1"/>
    <property type="match status" value="1"/>
</dbReference>
<evidence type="ECO:0000313" key="4">
    <source>
        <dbReference type="Proteomes" id="UP001207337"/>
    </source>
</evidence>
<dbReference type="InterPro" id="IPR001296">
    <property type="entry name" value="Glyco_trans_1"/>
</dbReference>
<dbReference type="Gene3D" id="3.40.50.2000">
    <property type="entry name" value="Glycogen Phosphorylase B"/>
    <property type="match status" value="2"/>
</dbReference>
<protein>
    <submittedName>
        <fullName evidence="3">Glycosyltransferase family 4 protein</fullName>
    </submittedName>
</protein>
<dbReference type="Pfam" id="PF13477">
    <property type="entry name" value="Glyco_trans_4_2"/>
    <property type="match status" value="1"/>
</dbReference>
<evidence type="ECO:0000259" key="2">
    <source>
        <dbReference type="Pfam" id="PF13477"/>
    </source>
</evidence>
<dbReference type="InterPro" id="IPR028098">
    <property type="entry name" value="Glyco_trans_4-like_N"/>
</dbReference>
<feature type="domain" description="Glycosyl transferase family 1" evidence="1">
    <location>
        <begin position="192"/>
        <end position="353"/>
    </location>
</feature>
<dbReference type="PANTHER" id="PTHR12526:SF638">
    <property type="entry name" value="SPORE COAT PROTEIN SA"/>
    <property type="match status" value="1"/>
</dbReference>
<sequence>MSKKILFVVNHSEFFFSHRLPFALGARENGFDVHVATSPSGMEEQYEQHGLIWHELKKMEPGGKNPAADLKLMYELYELYKDVQPDVIHHVTIKPVLYGGMAARWAGIKGVVNALSGLGYLFRSEDLTSRVLQVPIRAMLKFSLNHPNSIFLLQNPDDVQLVKEMQVVDEDCITLIRGSGVDMQEFTPADTPENDLPIVLFASRMIWDKGVGEFVEAAEIINRNAKKARFVLAGKPDHNNPNSVTEEQLRAWDESGQVEWWGFCENMVEVLQGSSIVSLPSYYGEGVPKILIEAAACGKPIITTNMPGCREIVEDGYNGFLVQEKNSKDLAQKTLTLLAEKEKRMEMGKNGRTFAREHFSLQRTKKRTLKLYDTLLGN</sequence>